<dbReference type="Pfam" id="PF22962">
    <property type="entry name" value="Ig_NUP210_7th"/>
    <property type="match status" value="1"/>
</dbReference>
<dbReference type="InterPro" id="IPR055099">
    <property type="entry name" value="Ig_NUP210_7th"/>
</dbReference>
<dbReference type="InterPro" id="IPR058779">
    <property type="entry name" value="Ig_NUP210_13th"/>
</dbReference>
<dbReference type="InterPro" id="IPR003343">
    <property type="entry name" value="Big_2"/>
</dbReference>
<feature type="domain" description="BIG2" evidence="1">
    <location>
        <begin position="882"/>
        <end position="957"/>
    </location>
</feature>
<dbReference type="Pfam" id="PF25354">
    <property type="entry name" value="Ig_NUP210_16th"/>
    <property type="match status" value="1"/>
</dbReference>
<dbReference type="CTD" id="23225"/>
<gene>
    <name evidence="2" type="primary">NUP210</name>
</gene>
<protein>
    <submittedName>
        <fullName evidence="2">Nuclear pore membrane glycoprotein 210</fullName>
    </submittedName>
</protein>
<dbReference type="InterPro" id="IPR057586">
    <property type="entry name" value="Ig_NUP210_16th"/>
</dbReference>
<dbReference type="InterPro" id="IPR055094">
    <property type="entry name" value="NUP210_Ig15"/>
</dbReference>
<dbReference type="Pfam" id="PF22963">
    <property type="entry name" value="Ig_NUP210_3rd"/>
    <property type="match status" value="1"/>
</dbReference>
<dbReference type="Pfam" id="PF24935">
    <property type="entry name" value="Ig_NUP210_6th"/>
    <property type="match status" value="1"/>
</dbReference>
<dbReference type="Pfam" id="PF26184">
    <property type="entry name" value="Ig_NUP210_8th"/>
    <property type="match status" value="1"/>
</dbReference>
<dbReference type="Gene3D" id="2.60.40.1080">
    <property type="match status" value="1"/>
</dbReference>
<name>A0A9W3G2X1_CAMBA</name>
<dbReference type="InterPro" id="IPR056897">
    <property type="entry name" value="Ig_NUP210_4th"/>
</dbReference>
<dbReference type="RefSeq" id="XP_045371334.1">
    <property type="nucleotide sequence ID" value="XM_045515378.1"/>
</dbReference>
<dbReference type="InterPro" id="IPR055098">
    <property type="entry name" value="Ig_NUP210_3rd"/>
</dbReference>
<dbReference type="PANTHER" id="PTHR23019">
    <property type="entry name" value="NUCLEAR PORE MEMBRANE GLYCOPROTEIN GP210-RELATED"/>
    <property type="match status" value="1"/>
</dbReference>
<dbReference type="InterPro" id="IPR056898">
    <property type="entry name" value="Ig_NUP210_6th"/>
</dbReference>
<evidence type="ECO:0000259" key="1">
    <source>
        <dbReference type="SMART" id="SM00635"/>
    </source>
</evidence>
<sequence length="1444" mass="156422">MEKAAKQGDTILVSGMKTGSSKLKARIQEAVYKNVRPAEVRLLILENILLNPAYDVYLLVGTSICYKVQKIRQGKITELSMPSDQYELQLQSSIWGPEGDPGRPVAVLAPDTSTVTAVQLGQSSLVLGHRSIRMQGASRLPNSTVYVVEPGYLGFTVHPGDRWVLETGRLYEITVEVLDRTGNKVYLSDNIRIETVLPPEFFEVLTSSQNGSYHHVRAVKRGQTAIEAALTSVVDQDGGVHMLRVPVWNQQEVEIHIPITLYPSILTFPWQPKTGAYQYTVKAHGGSGNFSWSSSSHMVATVTVKGVMTTGSDTGLSVIQAHDVQNPLHFGEMKVYVIEPSSMEFAPCPVEARVGQTLELPLRINGLMPGGADEVVTLSDCSHFDLTVEVENQGVFQPLPGRLRPGSEHCSGVKVKAEAQGYTAVLVSYKHDHIHLSARITVAAYLPLKAVDPSSVALVTLGSSKEMLFEGGPRPWVLEPSKFFRNVTSEDMDSISLALFGPPASRNYQQHWILVTCQVLGEQVIALSVGNKPSITNPFPALEPAVVKFVCAPPSRLTLTPVYASPQLDLSCPLLQQNKQVVPVSSHRNPLLDLAAYDQQGRRFDNFSSLSVQWESARPSLASIELDLPMRLEARSDQSGQKKLHGLQAVSVHEASGTTTISATATGYQQSHLHAARVKQPHDALTPVSASVELVLVEDVRVRPEEVTIYNHPNVQAELQVREGSGYFFLNTSAADVVKVAYQEAKGVATVHPLLPGTSTIMIHDLCLAFPAPAKADVYVSDIQELYVRVVDKVEIGKTVKAYVRVLDFHKKPFLAKYLTFMDLKLRAASQIITLVALNEAPDDYTATFRVHGVAIGQTSLTASVTDKAGQRINSAPQQIEVFPPFRLIPRKVTLIIGATMQVTSEGGPQPQSNILFSISNESVAEVNGAGLVRGLAVGNGTVSGVVQAVDAETGKLVTVSQDLVEVEVLLLQAVRIRAPITRMRTGTQMPVYVTGISNNQNPFSFGNAVPGLTFHWSVTKRDVLDIGGRHHEASLRLPSQYNFAMNVHGRAKGRTGLRVVVKALDPTAGQLLGLARELSDEIQIQVFEKLQVLSPEIEAEHVLMSPNSFIKLQTNRDGAASLSYRVLDGPEKVPVVHVDEKGFLTSGSVIGMSTVEVTAQEAFGANQTIIVAVKVSPVSYLRISMSPALHTQNKEALAALPLGVTVTFTVHFHDSSGDVFHAHNSILNFATNRDEFVQIGKGVANNTCVVRTVSVGLTLLRAWDAEHGGLSDFVPLPVLQAISPELSGALVVGDVLCLATVLVSQEGVPGTWSSSASSVLHVDAKTGVAVAQEAGSVTVFYEVAGHLRTYKEIVISVPQRIVARYVRPVQTGFQEVAASKVMVTVGDQSSNLRGECSPAQVETIAALRPESLLSCQLQFKQDDFDFPAREVFTAEPEFDAALG</sequence>
<dbReference type="GO" id="GO:0005643">
    <property type="term" value="C:nuclear pore"/>
    <property type="evidence" value="ECO:0007669"/>
    <property type="project" value="TreeGrafter"/>
</dbReference>
<dbReference type="Pfam" id="PF22969">
    <property type="entry name" value="Ig_NUP210_2nd"/>
    <property type="match status" value="1"/>
</dbReference>
<dbReference type="InterPro" id="IPR045197">
    <property type="entry name" value="NUP210-like"/>
</dbReference>
<evidence type="ECO:0000313" key="2">
    <source>
        <dbReference type="RefSeq" id="XP_045371334.1"/>
    </source>
</evidence>
<proteinExistence type="predicted"/>
<accession>A0A9W3G2X1</accession>
<dbReference type="Pfam" id="PF24991">
    <property type="entry name" value="Ig_NUP210_4th"/>
    <property type="match status" value="1"/>
</dbReference>
<dbReference type="FunFam" id="2.60.40.1080:FF:000007">
    <property type="entry name" value="Nuclear Pore complex Protein"/>
    <property type="match status" value="1"/>
</dbReference>
<dbReference type="SMART" id="SM00635">
    <property type="entry name" value="BID_2"/>
    <property type="match status" value="1"/>
</dbReference>
<dbReference type="PANTHER" id="PTHR23019:SF2">
    <property type="entry name" value="NUCLEAR PORE MEMBRANE GLYCOPROTEIN 210"/>
    <property type="match status" value="1"/>
</dbReference>
<dbReference type="InterPro" id="IPR008964">
    <property type="entry name" value="Invasin/intimin_cell_adhesion"/>
</dbReference>
<dbReference type="Pfam" id="PF24902">
    <property type="entry name" value="Ig_NUP210_9th"/>
    <property type="match status" value="1"/>
</dbReference>
<dbReference type="Pfam" id="PF26183">
    <property type="entry name" value="Ig_NUP210_14th"/>
    <property type="match status" value="1"/>
</dbReference>
<dbReference type="SUPFAM" id="SSF49373">
    <property type="entry name" value="Invasin/intimin cell-adhesion fragments"/>
    <property type="match status" value="1"/>
</dbReference>
<dbReference type="Pfam" id="PF26181">
    <property type="entry name" value="Ig_NUP210_13th"/>
    <property type="match status" value="1"/>
</dbReference>
<organism evidence="2">
    <name type="scientific">Camelus bactrianus</name>
    <name type="common">Bactrian camel</name>
    <dbReference type="NCBI Taxonomy" id="9837"/>
    <lineage>
        <taxon>Eukaryota</taxon>
        <taxon>Metazoa</taxon>
        <taxon>Chordata</taxon>
        <taxon>Craniata</taxon>
        <taxon>Vertebrata</taxon>
        <taxon>Euteleostomi</taxon>
        <taxon>Mammalia</taxon>
        <taxon>Eutheria</taxon>
        <taxon>Laurasiatheria</taxon>
        <taxon>Artiodactyla</taxon>
        <taxon>Tylopoda</taxon>
        <taxon>Camelidae</taxon>
        <taxon>Camelus</taxon>
    </lineage>
</organism>
<dbReference type="Pfam" id="PF26182">
    <property type="entry name" value="Ig_NUP210_5th"/>
    <property type="match status" value="1"/>
</dbReference>
<reference evidence="2" key="1">
    <citation type="submission" date="2025-08" db="UniProtKB">
        <authorList>
            <consortium name="RefSeq"/>
        </authorList>
    </citation>
    <scope>IDENTIFICATION</scope>
    <source>
        <tissue evidence="2">Blood</tissue>
    </source>
</reference>
<dbReference type="InterPro" id="IPR055097">
    <property type="entry name" value="Ig_NUP210_2nd"/>
</dbReference>
<dbReference type="InterPro" id="IPR056899">
    <property type="entry name" value="Ig_NUP210_9th"/>
</dbReference>
<dbReference type="Pfam" id="PF22959">
    <property type="entry name" value="Ig_NUP210_15th"/>
    <property type="match status" value="1"/>
</dbReference>
<dbReference type="Pfam" id="PF02368">
    <property type="entry name" value="Big_2"/>
    <property type="match status" value="1"/>
</dbReference>